<dbReference type="Proteomes" id="UP000272942">
    <property type="component" value="Unassembled WGS sequence"/>
</dbReference>
<organism evidence="3">
    <name type="scientific">Echinostoma caproni</name>
    <dbReference type="NCBI Taxonomy" id="27848"/>
    <lineage>
        <taxon>Eukaryota</taxon>
        <taxon>Metazoa</taxon>
        <taxon>Spiralia</taxon>
        <taxon>Lophotrochozoa</taxon>
        <taxon>Platyhelminthes</taxon>
        <taxon>Trematoda</taxon>
        <taxon>Digenea</taxon>
        <taxon>Plagiorchiida</taxon>
        <taxon>Echinostomata</taxon>
        <taxon>Echinostomatoidea</taxon>
        <taxon>Echinostomatidae</taxon>
        <taxon>Echinostoma</taxon>
    </lineage>
</organism>
<evidence type="ECO:0000313" key="1">
    <source>
        <dbReference type="EMBL" id="VDP40087.1"/>
    </source>
</evidence>
<sequence>MEYRKQFNARHQYDGEGVRSFVRELCRLASRAWENDSPSELEKKLLEQLVKGSRSNNEQRHLLMNPPSDLEMAVKRAEDLEKLEAATVAPRECLAVGHDCAQEIGHQAWQRSRGMRRPWWPNYRFHHRPPARWHYRTFNYGGLQPDGSKQNKELNIPTVCCQSNSQDKLMI</sequence>
<gene>
    <name evidence="1" type="ORF">ECPE_LOCUS1499</name>
</gene>
<protein>
    <submittedName>
        <fullName evidence="3">SCAN box domain-containing protein</fullName>
    </submittedName>
</protein>
<proteinExistence type="predicted"/>
<dbReference type="EMBL" id="UZAN01010033">
    <property type="protein sequence ID" value="VDP40087.1"/>
    <property type="molecule type" value="Genomic_DNA"/>
</dbReference>
<dbReference type="AlphaFoldDB" id="A0A183A3G4"/>
<accession>A0A183A3G4</accession>
<keyword evidence="2" id="KW-1185">Reference proteome</keyword>
<reference evidence="1 2" key="2">
    <citation type="submission" date="2018-11" db="EMBL/GenBank/DDBJ databases">
        <authorList>
            <consortium name="Pathogen Informatics"/>
        </authorList>
    </citation>
    <scope>NUCLEOTIDE SEQUENCE [LARGE SCALE GENOMIC DNA]</scope>
    <source>
        <strain evidence="1 2">Egypt</strain>
    </source>
</reference>
<reference evidence="3" key="1">
    <citation type="submission" date="2016-06" db="UniProtKB">
        <authorList>
            <consortium name="WormBaseParasite"/>
        </authorList>
    </citation>
    <scope>IDENTIFICATION</scope>
</reference>
<evidence type="ECO:0000313" key="2">
    <source>
        <dbReference type="Proteomes" id="UP000272942"/>
    </source>
</evidence>
<name>A0A183A3G4_9TREM</name>
<dbReference type="WBParaSite" id="ECPE_0000149901-mRNA-1">
    <property type="protein sequence ID" value="ECPE_0000149901-mRNA-1"/>
    <property type="gene ID" value="ECPE_0000149901"/>
</dbReference>
<evidence type="ECO:0000313" key="3">
    <source>
        <dbReference type="WBParaSite" id="ECPE_0000149901-mRNA-1"/>
    </source>
</evidence>